<sequence>MDKLKKTFSAIYDKYINKIYRFVFVKVSSQEIAEDLTSETFLRGWEAFKKASNPHQQKIKNPSAFLYQIARNLIADHYREKNQFQTVSAEYAQITDPRINLEEKAMFGSDLDIVKAALAGIKDDYREVIVWHYMDDLRIPEIAKILDKPEGTVRVLLHRALNALKNEIGNGPKEA</sequence>
<keyword evidence="4" id="KW-0804">Transcription</keyword>
<evidence type="ECO:0000313" key="7">
    <source>
        <dbReference type="EMBL" id="OGZ18638.1"/>
    </source>
</evidence>
<evidence type="ECO:0000256" key="3">
    <source>
        <dbReference type="ARBA" id="ARBA00023082"/>
    </source>
</evidence>
<proteinExistence type="inferred from homology"/>
<accession>A0A1G2E0F8</accession>
<dbReference type="PANTHER" id="PTHR43133:SF57">
    <property type="entry name" value="RNA POLYMERASE SIGMA-70 FACTOR"/>
    <property type="match status" value="1"/>
</dbReference>
<name>A0A1G2E0F8_9BACT</name>
<evidence type="ECO:0000259" key="6">
    <source>
        <dbReference type="Pfam" id="PF08281"/>
    </source>
</evidence>
<dbReference type="InterPro" id="IPR039425">
    <property type="entry name" value="RNA_pol_sigma-70-like"/>
</dbReference>
<evidence type="ECO:0000256" key="2">
    <source>
        <dbReference type="ARBA" id="ARBA00023015"/>
    </source>
</evidence>
<protein>
    <recommendedName>
        <fullName evidence="9">RNA polymerase sigma factor</fullName>
    </recommendedName>
</protein>
<dbReference type="InterPro" id="IPR036388">
    <property type="entry name" value="WH-like_DNA-bd_sf"/>
</dbReference>
<reference evidence="7 8" key="1">
    <citation type="journal article" date="2016" name="Nat. Commun.">
        <title>Thousands of microbial genomes shed light on interconnected biogeochemical processes in an aquifer system.</title>
        <authorList>
            <person name="Anantharaman K."/>
            <person name="Brown C.T."/>
            <person name="Hug L.A."/>
            <person name="Sharon I."/>
            <person name="Castelle C.J."/>
            <person name="Probst A.J."/>
            <person name="Thomas B.C."/>
            <person name="Singh A."/>
            <person name="Wilkins M.J."/>
            <person name="Karaoz U."/>
            <person name="Brodie E.L."/>
            <person name="Williams K.H."/>
            <person name="Hubbard S.S."/>
            <person name="Banfield J.F."/>
        </authorList>
    </citation>
    <scope>NUCLEOTIDE SEQUENCE [LARGE SCALE GENOMIC DNA]</scope>
</reference>
<evidence type="ECO:0000259" key="5">
    <source>
        <dbReference type="Pfam" id="PF04542"/>
    </source>
</evidence>
<feature type="domain" description="RNA polymerase sigma factor 70 region 4 type 2" evidence="6">
    <location>
        <begin position="113"/>
        <end position="164"/>
    </location>
</feature>
<dbReference type="SUPFAM" id="SSF88946">
    <property type="entry name" value="Sigma2 domain of RNA polymerase sigma factors"/>
    <property type="match status" value="1"/>
</dbReference>
<dbReference type="EMBL" id="MHLX01000026">
    <property type="protein sequence ID" value="OGZ18638.1"/>
    <property type="molecule type" value="Genomic_DNA"/>
</dbReference>
<keyword evidence="3" id="KW-0731">Sigma factor</keyword>
<evidence type="ECO:0000256" key="1">
    <source>
        <dbReference type="ARBA" id="ARBA00010641"/>
    </source>
</evidence>
<dbReference type="InterPro" id="IPR007627">
    <property type="entry name" value="RNA_pol_sigma70_r2"/>
</dbReference>
<comment type="similarity">
    <text evidence="1">Belongs to the sigma-70 factor family. ECF subfamily.</text>
</comment>
<comment type="caution">
    <text evidence="7">The sequence shown here is derived from an EMBL/GenBank/DDBJ whole genome shotgun (WGS) entry which is preliminary data.</text>
</comment>
<evidence type="ECO:0000313" key="8">
    <source>
        <dbReference type="Proteomes" id="UP000176662"/>
    </source>
</evidence>
<dbReference type="PANTHER" id="PTHR43133">
    <property type="entry name" value="RNA POLYMERASE ECF-TYPE SIGMA FACTO"/>
    <property type="match status" value="1"/>
</dbReference>
<dbReference type="InterPro" id="IPR013324">
    <property type="entry name" value="RNA_pol_sigma_r3/r4-like"/>
</dbReference>
<keyword evidence="2" id="KW-0805">Transcription regulation</keyword>
<dbReference type="InterPro" id="IPR013249">
    <property type="entry name" value="RNA_pol_sigma70_r4_t2"/>
</dbReference>
<evidence type="ECO:0008006" key="9">
    <source>
        <dbReference type="Google" id="ProtNLM"/>
    </source>
</evidence>
<dbReference type="GO" id="GO:0016987">
    <property type="term" value="F:sigma factor activity"/>
    <property type="evidence" value="ECO:0007669"/>
    <property type="project" value="UniProtKB-KW"/>
</dbReference>
<dbReference type="InterPro" id="IPR013325">
    <property type="entry name" value="RNA_pol_sigma_r2"/>
</dbReference>
<dbReference type="Gene3D" id="1.10.1740.10">
    <property type="match status" value="1"/>
</dbReference>
<dbReference type="InterPro" id="IPR014284">
    <property type="entry name" value="RNA_pol_sigma-70_dom"/>
</dbReference>
<dbReference type="AlphaFoldDB" id="A0A1G2E0F8"/>
<feature type="domain" description="RNA polymerase sigma-70 region 2" evidence="5">
    <location>
        <begin position="11"/>
        <end position="82"/>
    </location>
</feature>
<dbReference type="SUPFAM" id="SSF88659">
    <property type="entry name" value="Sigma3 and sigma4 domains of RNA polymerase sigma factors"/>
    <property type="match status" value="1"/>
</dbReference>
<dbReference type="Proteomes" id="UP000176662">
    <property type="component" value="Unassembled WGS sequence"/>
</dbReference>
<dbReference type="GO" id="GO:0006352">
    <property type="term" value="P:DNA-templated transcription initiation"/>
    <property type="evidence" value="ECO:0007669"/>
    <property type="project" value="InterPro"/>
</dbReference>
<dbReference type="CDD" id="cd06171">
    <property type="entry name" value="Sigma70_r4"/>
    <property type="match status" value="1"/>
</dbReference>
<dbReference type="Gene3D" id="1.10.10.10">
    <property type="entry name" value="Winged helix-like DNA-binding domain superfamily/Winged helix DNA-binding domain"/>
    <property type="match status" value="1"/>
</dbReference>
<dbReference type="GO" id="GO:0003677">
    <property type="term" value="F:DNA binding"/>
    <property type="evidence" value="ECO:0007669"/>
    <property type="project" value="InterPro"/>
</dbReference>
<gene>
    <name evidence="7" type="ORF">A2Z68_01405</name>
</gene>
<evidence type="ECO:0000256" key="4">
    <source>
        <dbReference type="ARBA" id="ARBA00023163"/>
    </source>
</evidence>
<organism evidence="7 8">
    <name type="scientific">Candidatus Nealsonbacteria bacterium RBG_13_38_11</name>
    <dbReference type="NCBI Taxonomy" id="1801662"/>
    <lineage>
        <taxon>Bacteria</taxon>
        <taxon>Candidatus Nealsoniibacteriota</taxon>
    </lineage>
</organism>
<dbReference type="Pfam" id="PF08281">
    <property type="entry name" value="Sigma70_r4_2"/>
    <property type="match status" value="1"/>
</dbReference>
<dbReference type="NCBIfam" id="TIGR02937">
    <property type="entry name" value="sigma70-ECF"/>
    <property type="match status" value="1"/>
</dbReference>
<dbReference type="Pfam" id="PF04542">
    <property type="entry name" value="Sigma70_r2"/>
    <property type="match status" value="1"/>
</dbReference>